<gene>
    <name evidence="2" type="ORF">GCM10022416_63120</name>
</gene>
<sequence length="273" mass="29687">MTADQLALLAGTPSHRASTTTARLIVFNAQHASPARARRQAAWLADQLTADLLVITEVGPGPGGDALTTALTDHGYASVLAPRPAGRDYRTVLASRSAELTPVPSGVTVLPHRAPCATLHIGGRPITLLGLYVPSRGPQQRRNQDKRAFQEAVSAALPELVANCDGPLVVAGDLNVLEPGHTPHHRIFGEWEYDFYRSFAAAGLTDAFRHLHPQAVEHSWFGRSGRYRFDHAFITAPHRERLLSCDYLHQPRQLGLTDHSALALHVTCAEDHP</sequence>
<evidence type="ECO:0000313" key="3">
    <source>
        <dbReference type="Proteomes" id="UP001500266"/>
    </source>
</evidence>
<keyword evidence="3" id="KW-1185">Reference proteome</keyword>
<dbReference type="Proteomes" id="UP001500266">
    <property type="component" value="Unassembled WGS sequence"/>
</dbReference>
<dbReference type="EMBL" id="BAABDO010000211">
    <property type="protein sequence ID" value="GAA3508792.1"/>
    <property type="molecule type" value="Genomic_DNA"/>
</dbReference>
<dbReference type="Pfam" id="PF03372">
    <property type="entry name" value="Exo_endo_phos"/>
    <property type="match status" value="1"/>
</dbReference>
<evidence type="ECO:0000313" key="2">
    <source>
        <dbReference type="EMBL" id="GAA3508792.1"/>
    </source>
</evidence>
<dbReference type="InterPro" id="IPR005135">
    <property type="entry name" value="Endo/exonuclease/phosphatase"/>
</dbReference>
<dbReference type="InterPro" id="IPR036691">
    <property type="entry name" value="Endo/exonu/phosph_ase_sf"/>
</dbReference>
<name>A0ABP6UI78_9ACTN</name>
<organism evidence="2 3">
    <name type="scientific">Actinomadura keratinilytica</name>
    <dbReference type="NCBI Taxonomy" id="547461"/>
    <lineage>
        <taxon>Bacteria</taxon>
        <taxon>Bacillati</taxon>
        <taxon>Actinomycetota</taxon>
        <taxon>Actinomycetes</taxon>
        <taxon>Streptosporangiales</taxon>
        <taxon>Thermomonosporaceae</taxon>
        <taxon>Actinomadura</taxon>
    </lineage>
</organism>
<comment type="caution">
    <text evidence="2">The sequence shown here is derived from an EMBL/GenBank/DDBJ whole genome shotgun (WGS) entry which is preliminary data.</text>
</comment>
<accession>A0ABP6UI78</accession>
<dbReference type="RefSeq" id="WP_345025507.1">
    <property type="nucleotide sequence ID" value="NZ_BAABDO010000211.1"/>
</dbReference>
<dbReference type="SUPFAM" id="SSF56219">
    <property type="entry name" value="DNase I-like"/>
    <property type="match status" value="1"/>
</dbReference>
<evidence type="ECO:0000259" key="1">
    <source>
        <dbReference type="Pfam" id="PF03372"/>
    </source>
</evidence>
<reference evidence="3" key="1">
    <citation type="journal article" date="2019" name="Int. J. Syst. Evol. Microbiol.">
        <title>The Global Catalogue of Microorganisms (GCM) 10K type strain sequencing project: providing services to taxonomists for standard genome sequencing and annotation.</title>
        <authorList>
            <consortium name="The Broad Institute Genomics Platform"/>
            <consortium name="The Broad Institute Genome Sequencing Center for Infectious Disease"/>
            <person name="Wu L."/>
            <person name="Ma J."/>
        </authorList>
    </citation>
    <scope>NUCLEOTIDE SEQUENCE [LARGE SCALE GENOMIC DNA]</scope>
    <source>
        <strain evidence="3">JCM 17316</strain>
    </source>
</reference>
<protein>
    <recommendedName>
        <fullName evidence="1">Endonuclease/exonuclease/phosphatase domain-containing protein</fullName>
    </recommendedName>
</protein>
<dbReference type="Gene3D" id="3.60.10.10">
    <property type="entry name" value="Endonuclease/exonuclease/phosphatase"/>
    <property type="match status" value="1"/>
</dbReference>
<feature type="domain" description="Endonuclease/exonuclease/phosphatase" evidence="1">
    <location>
        <begin position="27"/>
        <end position="240"/>
    </location>
</feature>
<proteinExistence type="predicted"/>